<comment type="similarity">
    <text evidence="4">Belongs to the etk/wzc family.</text>
</comment>
<dbReference type="InterPro" id="IPR005702">
    <property type="entry name" value="Wzc-like_C"/>
</dbReference>
<feature type="transmembrane region" description="Helical" evidence="17">
    <location>
        <begin position="25"/>
        <end position="45"/>
    </location>
</feature>
<evidence type="ECO:0000256" key="12">
    <source>
        <dbReference type="ARBA" id="ARBA00022840"/>
    </source>
</evidence>
<keyword evidence="14 17" id="KW-0472">Membrane</keyword>
<evidence type="ECO:0000256" key="10">
    <source>
        <dbReference type="ARBA" id="ARBA00022741"/>
    </source>
</evidence>
<keyword evidence="10" id="KW-0547">Nucleotide-binding</keyword>
<dbReference type="EC" id="2.7.10.2" evidence="5"/>
<keyword evidence="13 17" id="KW-1133">Transmembrane helix</keyword>
<feature type="transmembrane region" description="Helical" evidence="17">
    <location>
        <begin position="189"/>
        <end position="210"/>
    </location>
</feature>
<evidence type="ECO:0000256" key="5">
    <source>
        <dbReference type="ARBA" id="ARBA00011903"/>
    </source>
</evidence>
<organism evidence="20 21">
    <name type="scientific">Bifidobacterium pullorum subsp. gallinarum</name>
    <dbReference type="NCBI Taxonomy" id="78344"/>
    <lineage>
        <taxon>Bacteria</taxon>
        <taxon>Bacillati</taxon>
        <taxon>Actinomycetota</taxon>
        <taxon>Actinomycetes</taxon>
        <taxon>Bifidobacteriales</taxon>
        <taxon>Bifidobacteriaceae</taxon>
        <taxon>Bifidobacterium</taxon>
    </lineage>
</organism>
<evidence type="ECO:0000256" key="9">
    <source>
        <dbReference type="ARBA" id="ARBA00022692"/>
    </source>
</evidence>
<dbReference type="GO" id="GO:0004715">
    <property type="term" value="F:non-membrane spanning protein tyrosine kinase activity"/>
    <property type="evidence" value="ECO:0007669"/>
    <property type="project" value="UniProtKB-EC"/>
</dbReference>
<dbReference type="GO" id="GO:0005886">
    <property type="term" value="C:plasma membrane"/>
    <property type="evidence" value="ECO:0007669"/>
    <property type="project" value="UniProtKB-SubCell"/>
</dbReference>
<dbReference type="SUPFAM" id="SSF52540">
    <property type="entry name" value="P-loop containing nucleoside triphosphate hydrolases"/>
    <property type="match status" value="1"/>
</dbReference>
<comment type="subcellular location">
    <subcellularLocation>
        <location evidence="1">Cell inner membrane</location>
        <topology evidence="1">Multi-pass membrane protein</topology>
    </subcellularLocation>
</comment>
<name>A0A087ASS3_9BIFI</name>
<dbReference type="eggNOG" id="COG3944">
    <property type="taxonomic scope" value="Bacteria"/>
</dbReference>
<gene>
    <name evidence="20" type="ORF">BIGA_0354</name>
</gene>
<evidence type="ECO:0000256" key="17">
    <source>
        <dbReference type="SAM" id="Phobius"/>
    </source>
</evidence>
<evidence type="ECO:0000256" key="16">
    <source>
        <dbReference type="ARBA" id="ARBA00051245"/>
    </source>
</evidence>
<accession>A0A087ASS3</accession>
<keyword evidence="15" id="KW-0829">Tyrosine-protein kinase</keyword>
<dbReference type="FunFam" id="3.40.50.300:FF:000527">
    <property type="entry name" value="Tyrosine-protein kinase etk"/>
    <property type="match status" value="1"/>
</dbReference>
<evidence type="ECO:0000256" key="11">
    <source>
        <dbReference type="ARBA" id="ARBA00022777"/>
    </source>
</evidence>
<dbReference type="Proteomes" id="UP000029046">
    <property type="component" value="Unassembled WGS sequence"/>
</dbReference>
<dbReference type="PANTHER" id="PTHR32309">
    <property type="entry name" value="TYROSINE-PROTEIN KINASE"/>
    <property type="match status" value="1"/>
</dbReference>
<proteinExistence type="inferred from homology"/>
<dbReference type="EMBL" id="JGYX01000001">
    <property type="protein sequence ID" value="KFI61823.1"/>
    <property type="molecule type" value="Genomic_DNA"/>
</dbReference>
<dbReference type="AlphaFoldDB" id="A0A087ASS3"/>
<dbReference type="GO" id="GO:0005524">
    <property type="term" value="F:ATP binding"/>
    <property type="evidence" value="ECO:0007669"/>
    <property type="project" value="UniProtKB-KW"/>
</dbReference>
<keyword evidence="9 17" id="KW-0812">Transmembrane</keyword>
<keyword evidence="12" id="KW-0067">ATP-binding</keyword>
<dbReference type="PANTHER" id="PTHR32309:SF13">
    <property type="entry name" value="FERRIC ENTEROBACTIN TRANSPORT PROTEIN FEPE"/>
    <property type="match status" value="1"/>
</dbReference>
<evidence type="ECO:0000313" key="20">
    <source>
        <dbReference type="EMBL" id="KFI61823.1"/>
    </source>
</evidence>
<evidence type="ECO:0000259" key="18">
    <source>
        <dbReference type="Pfam" id="PF02706"/>
    </source>
</evidence>
<keyword evidence="8 20" id="KW-0808">Transferase</keyword>
<evidence type="ECO:0000256" key="14">
    <source>
        <dbReference type="ARBA" id="ARBA00023136"/>
    </source>
</evidence>
<evidence type="ECO:0000256" key="15">
    <source>
        <dbReference type="ARBA" id="ARBA00023137"/>
    </source>
</evidence>
<protein>
    <recommendedName>
        <fullName evidence="5">non-specific protein-tyrosine kinase</fullName>
        <ecNumber evidence="5">2.7.10.2</ecNumber>
    </recommendedName>
</protein>
<comment type="similarity">
    <text evidence="3">Belongs to the CpsD/CapB family.</text>
</comment>
<evidence type="ECO:0000256" key="3">
    <source>
        <dbReference type="ARBA" id="ARBA00007316"/>
    </source>
</evidence>
<comment type="caution">
    <text evidence="20">The sequence shown here is derived from an EMBL/GenBank/DDBJ whole genome shotgun (WGS) entry which is preliminary data.</text>
</comment>
<feature type="domain" description="AAA" evidence="19">
    <location>
        <begin position="283"/>
        <end position="400"/>
    </location>
</feature>
<dbReference type="Pfam" id="PF02706">
    <property type="entry name" value="Wzz"/>
    <property type="match status" value="1"/>
</dbReference>
<keyword evidence="7" id="KW-0997">Cell inner membrane</keyword>
<keyword evidence="21" id="KW-1185">Reference proteome</keyword>
<dbReference type="InterPro" id="IPR027417">
    <property type="entry name" value="P-loop_NTPase"/>
</dbReference>
<dbReference type="InterPro" id="IPR003856">
    <property type="entry name" value="LPS_length_determ_N"/>
</dbReference>
<dbReference type="InterPro" id="IPR025669">
    <property type="entry name" value="AAA_dom"/>
</dbReference>
<evidence type="ECO:0000256" key="1">
    <source>
        <dbReference type="ARBA" id="ARBA00004429"/>
    </source>
</evidence>
<dbReference type="Pfam" id="PF13614">
    <property type="entry name" value="AAA_31"/>
    <property type="match status" value="1"/>
</dbReference>
<dbReference type="InterPro" id="IPR050445">
    <property type="entry name" value="Bact_polysacc_biosynth/exp"/>
</dbReference>
<feature type="domain" description="Polysaccharide chain length determinant N-terminal" evidence="18">
    <location>
        <begin position="11"/>
        <end position="105"/>
    </location>
</feature>
<evidence type="ECO:0000313" key="21">
    <source>
        <dbReference type="Proteomes" id="UP000029046"/>
    </source>
</evidence>
<evidence type="ECO:0000256" key="2">
    <source>
        <dbReference type="ARBA" id="ARBA00006683"/>
    </source>
</evidence>
<dbReference type="CDD" id="cd05387">
    <property type="entry name" value="BY-kinase"/>
    <property type="match status" value="1"/>
</dbReference>
<dbReference type="GO" id="GO:0042802">
    <property type="term" value="F:identical protein binding"/>
    <property type="evidence" value="ECO:0007669"/>
    <property type="project" value="UniProtKB-ARBA"/>
</dbReference>
<reference evidence="20 21" key="1">
    <citation type="submission" date="2014-03" db="EMBL/GenBank/DDBJ databases">
        <title>Genomics of Bifidobacteria.</title>
        <authorList>
            <person name="Ventura M."/>
            <person name="Milani C."/>
            <person name="Lugli G.A."/>
        </authorList>
    </citation>
    <scope>NUCLEOTIDE SEQUENCE [LARGE SCALE GENOMIC DNA]</scope>
    <source>
        <strain evidence="20 21">LMG 11586</strain>
    </source>
</reference>
<comment type="catalytic activity">
    <reaction evidence="16">
        <text>L-tyrosyl-[protein] + ATP = O-phospho-L-tyrosyl-[protein] + ADP + H(+)</text>
        <dbReference type="Rhea" id="RHEA:10596"/>
        <dbReference type="Rhea" id="RHEA-COMP:10136"/>
        <dbReference type="Rhea" id="RHEA-COMP:20101"/>
        <dbReference type="ChEBI" id="CHEBI:15378"/>
        <dbReference type="ChEBI" id="CHEBI:30616"/>
        <dbReference type="ChEBI" id="CHEBI:46858"/>
        <dbReference type="ChEBI" id="CHEBI:61978"/>
        <dbReference type="ChEBI" id="CHEBI:456216"/>
        <dbReference type="EC" id="2.7.10.2"/>
    </reaction>
</comment>
<evidence type="ECO:0000256" key="7">
    <source>
        <dbReference type="ARBA" id="ARBA00022519"/>
    </source>
</evidence>
<evidence type="ECO:0000256" key="8">
    <source>
        <dbReference type="ARBA" id="ARBA00022679"/>
    </source>
</evidence>
<evidence type="ECO:0000256" key="6">
    <source>
        <dbReference type="ARBA" id="ARBA00022475"/>
    </source>
</evidence>
<keyword evidence="6" id="KW-1003">Cell membrane</keyword>
<dbReference type="eggNOG" id="COG0489">
    <property type="taxonomic scope" value="Bacteria"/>
</dbReference>
<evidence type="ECO:0000256" key="4">
    <source>
        <dbReference type="ARBA" id="ARBA00008883"/>
    </source>
</evidence>
<comment type="similarity">
    <text evidence="2">Belongs to the CpsC/CapA family.</text>
</comment>
<dbReference type="Gene3D" id="3.40.50.300">
    <property type="entry name" value="P-loop containing nucleotide triphosphate hydrolases"/>
    <property type="match status" value="1"/>
</dbReference>
<evidence type="ECO:0000256" key="13">
    <source>
        <dbReference type="ARBA" id="ARBA00022989"/>
    </source>
</evidence>
<dbReference type="NCBIfam" id="TIGR01007">
    <property type="entry name" value="eps_fam"/>
    <property type="match status" value="1"/>
</dbReference>
<sequence>MDQNQMEQEEGITLGELLQIIQKHIVSAIVVCVVVFAAVAAYTFLAPKKYEATAELLAMSGQGAISGDANASQYSSIGSYINTQIATYPQLVKTEAVLAPVIDDLGLDTTVAETAELITASNPAGTFMVGITAETEDPALSQQLANAVADSLSEQVSTSMDTVSKDQAPVSLSVVQQAALPEGPSSPNVPLYLAAGLVVGVILGIGFAIVREMLNTRIDTTSDVRGILGSSAIGSIPDDQILLKQQPVVVAQPGGPIAEEYRRIRTNISFLKTDRVSGEGQLIVISSVSPSEGKTTTAVNVAAALAEDGAKVLLIDADLRHPSVAKHLGIEGHAGLAHVLSGQMTPKDVVQSYWKPNLHILPAGKRPANASILLNSDTMEALVRQALTQYDYVIIDTAPMTVSNDGVVFGRLANGIVLVTGKGITEKKDLQETAETLKTASVPVLGFIFTFADPKKSHAGNYYYYYYEDGTKRSNTKRKGGKNTKRRQ</sequence>
<evidence type="ECO:0000259" key="19">
    <source>
        <dbReference type="Pfam" id="PF13614"/>
    </source>
</evidence>
<keyword evidence="11 20" id="KW-0418">Kinase</keyword>